<dbReference type="GO" id="GO:0003700">
    <property type="term" value="F:DNA-binding transcription factor activity"/>
    <property type="evidence" value="ECO:0007669"/>
    <property type="project" value="InterPro"/>
</dbReference>
<dbReference type="Gene3D" id="3.40.50.1980">
    <property type="entry name" value="Nitrogenase molybdenum iron protein domain"/>
    <property type="match status" value="2"/>
</dbReference>
<keyword evidence="1" id="KW-0805">Transcription regulation</keyword>
<feature type="domain" description="HTH araC/xylS-type" evidence="4">
    <location>
        <begin position="193"/>
        <end position="291"/>
    </location>
</feature>
<evidence type="ECO:0000259" key="4">
    <source>
        <dbReference type="PROSITE" id="PS01124"/>
    </source>
</evidence>
<evidence type="ECO:0000256" key="3">
    <source>
        <dbReference type="ARBA" id="ARBA00023163"/>
    </source>
</evidence>
<protein>
    <submittedName>
        <fullName evidence="6">Helix-turn-helix domain-containing protein</fullName>
    </submittedName>
</protein>
<dbReference type="AlphaFoldDB" id="A0A3A6PPT7"/>
<dbReference type="Pfam" id="PF12833">
    <property type="entry name" value="HTH_18"/>
    <property type="match status" value="1"/>
</dbReference>
<evidence type="ECO:0000256" key="1">
    <source>
        <dbReference type="ARBA" id="ARBA00023015"/>
    </source>
</evidence>
<dbReference type="Gene3D" id="1.10.10.60">
    <property type="entry name" value="Homeodomain-like"/>
    <property type="match status" value="2"/>
</dbReference>
<dbReference type="InterPro" id="IPR018060">
    <property type="entry name" value="HTH_AraC"/>
</dbReference>
<evidence type="ECO:0000313" key="6">
    <source>
        <dbReference type="EMBL" id="RJX37953.1"/>
    </source>
</evidence>
<dbReference type="PANTHER" id="PTHR43280">
    <property type="entry name" value="ARAC-FAMILY TRANSCRIPTIONAL REGULATOR"/>
    <property type="match status" value="1"/>
</dbReference>
<dbReference type="PROSITE" id="PS00041">
    <property type="entry name" value="HTH_ARAC_FAMILY_1"/>
    <property type="match status" value="1"/>
</dbReference>
<name>A0A3A6PPT7_9BACL</name>
<dbReference type="SUPFAM" id="SSF53807">
    <property type="entry name" value="Helical backbone' metal receptor"/>
    <property type="match status" value="1"/>
</dbReference>
<feature type="domain" description="Fe/B12 periplasmic-binding" evidence="5">
    <location>
        <begin position="295"/>
        <end position="563"/>
    </location>
</feature>
<dbReference type="OrthoDB" id="9783876at2"/>
<comment type="caution">
    <text evidence="6">The sequence shown here is derived from an EMBL/GenBank/DDBJ whole genome shotgun (WGS) entry which is preliminary data.</text>
</comment>
<dbReference type="PANTHER" id="PTHR43280:SF28">
    <property type="entry name" value="HTH-TYPE TRANSCRIPTIONAL ACTIVATOR RHAS"/>
    <property type="match status" value="1"/>
</dbReference>
<gene>
    <name evidence="6" type="ORF">D3P09_17885</name>
</gene>
<dbReference type="PROSITE" id="PS50983">
    <property type="entry name" value="FE_B12_PBP"/>
    <property type="match status" value="1"/>
</dbReference>
<dbReference type="Pfam" id="PF01497">
    <property type="entry name" value="Peripla_BP_2"/>
    <property type="match status" value="1"/>
</dbReference>
<evidence type="ECO:0000313" key="7">
    <source>
        <dbReference type="Proteomes" id="UP000267798"/>
    </source>
</evidence>
<dbReference type="Proteomes" id="UP000267798">
    <property type="component" value="Unassembled WGS sequence"/>
</dbReference>
<keyword evidence="7" id="KW-1185">Reference proteome</keyword>
<organism evidence="6 7">
    <name type="scientific">Paenibacillus pinisoli</name>
    <dbReference type="NCBI Taxonomy" id="1276110"/>
    <lineage>
        <taxon>Bacteria</taxon>
        <taxon>Bacillati</taxon>
        <taxon>Bacillota</taxon>
        <taxon>Bacilli</taxon>
        <taxon>Bacillales</taxon>
        <taxon>Paenibacillaceae</taxon>
        <taxon>Paenibacillus</taxon>
    </lineage>
</organism>
<dbReference type="PROSITE" id="PS01124">
    <property type="entry name" value="HTH_ARAC_FAMILY_2"/>
    <property type="match status" value="1"/>
</dbReference>
<evidence type="ECO:0000256" key="2">
    <source>
        <dbReference type="ARBA" id="ARBA00023125"/>
    </source>
</evidence>
<dbReference type="EMBL" id="QXQB01000004">
    <property type="protein sequence ID" value="RJX37953.1"/>
    <property type="molecule type" value="Genomic_DNA"/>
</dbReference>
<dbReference type="InterPro" id="IPR018062">
    <property type="entry name" value="HTH_AraC-typ_CS"/>
</dbReference>
<dbReference type="PRINTS" id="PR00032">
    <property type="entry name" value="HTHARAC"/>
</dbReference>
<keyword evidence="2" id="KW-0238">DNA-binding</keyword>
<dbReference type="InterPro" id="IPR002491">
    <property type="entry name" value="ABC_transptr_periplasmic_BD"/>
</dbReference>
<dbReference type="SUPFAM" id="SSF46689">
    <property type="entry name" value="Homeodomain-like"/>
    <property type="match status" value="2"/>
</dbReference>
<dbReference type="InterPro" id="IPR020449">
    <property type="entry name" value="Tscrpt_reg_AraC-type_HTH"/>
</dbReference>
<dbReference type="InterPro" id="IPR009057">
    <property type="entry name" value="Homeodomain-like_sf"/>
</dbReference>
<keyword evidence="3" id="KW-0804">Transcription</keyword>
<proteinExistence type="predicted"/>
<dbReference type="SMART" id="SM00342">
    <property type="entry name" value="HTH_ARAC"/>
    <property type="match status" value="1"/>
</dbReference>
<accession>A0A3A6PPT7</accession>
<evidence type="ECO:0000259" key="5">
    <source>
        <dbReference type="PROSITE" id="PS50983"/>
    </source>
</evidence>
<dbReference type="GO" id="GO:0043565">
    <property type="term" value="F:sequence-specific DNA binding"/>
    <property type="evidence" value="ECO:0007669"/>
    <property type="project" value="InterPro"/>
</dbReference>
<sequence length="563" mass="64005">MGKVKEISVVTVKESYRFEWGEARNNRILEHETAICQDTRFDLLIIVRNGAAKLQGRDGGKGEEVLQAGQFVWLQASAAEISLCAISPVCEYDVFSFLFRSGQVEVVTGPWREETKGTEAAVPYGQVLEMRPFAKAFEMAEELLQPSCGDGASLQFNYRYLRFQELLLMIISWHVQQLRQAADAADVAAAGIGRSIQYMNVHYSDALTVEQLADIAWIEPWKYPRLFKEATGKSPLQYLNDMRMDKAKLLLSDGEDKLSDIAQQIGFANEYYFSRRFKQTIGIAPGQYRRNHREQPRIIAPYLEDFLVALGVMPVAQYWHAKWGKQDYLQLSQTPVFDEMELATASLHAIADNQPDLILLLDHYDEALYKQCRRLSHTCVLPESSNEWRMVLRRFGDFFGRGELAERILIEYEAKAAAARVALRYKLRGETVAFLRVSADYVLMYTDCGGGFAVSVLYEDLGLQPYRLPGMEEPSSGFGDGTMIALSVEQLKRLSADHLFVVFDKWHSGQPGEERKLLSSQAWQGLAAVRKRQVYEMDFLTWMNNGVISNGKKIEDIMRVLAI</sequence>
<reference evidence="6 7" key="1">
    <citation type="submission" date="2018-09" db="EMBL/GenBank/DDBJ databases">
        <title>Paenibacillus aracenensis nov. sp. isolated from a cave in southern Spain.</title>
        <authorList>
            <person name="Jurado V."/>
            <person name="Gutierrez-Patricio S."/>
            <person name="Gonzalez-Pimentel J.L."/>
            <person name="Miller A.Z."/>
            <person name="Laiz L."/>
            <person name="Saiz-Jimenez C."/>
        </authorList>
    </citation>
    <scope>NUCLEOTIDE SEQUENCE [LARGE SCALE GENOMIC DNA]</scope>
    <source>
        <strain evidence="6 7">JCM 19203</strain>
    </source>
</reference>